<dbReference type="EMBL" id="FQNC01000083">
    <property type="protein sequence ID" value="SGZ20984.1"/>
    <property type="molecule type" value="Genomic_DNA"/>
</dbReference>
<evidence type="ECO:0000313" key="6">
    <source>
        <dbReference type="EMBL" id="SGZ20984.1"/>
    </source>
</evidence>
<gene>
    <name evidence="6" type="primary">BQ5605_C021g09318</name>
    <name evidence="6" type="ORF">BQ5605_C021G09318</name>
</gene>
<sequence length="144" mass="16236">MMYVVYNTAAVLPPACLTPCYSSALAASGSSCETTNMTCLCQDFNFQVAAVKCFKEKCSDLTETVNAENLERDPSRRNIVYRGFRYVYGSVGDRISCGNYYRFPNCGFNKYLDYLSGFGSEYIYKENGEKEREKVDILCVQGDI</sequence>
<keyword evidence="7" id="KW-1185">Reference proteome</keyword>
<accession>A0A2X0MP45</accession>
<keyword evidence="4" id="KW-1015">Disulfide bond</keyword>
<keyword evidence="2" id="KW-0964">Secreted</keyword>
<reference evidence="6 7" key="1">
    <citation type="submission" date="2016-11" db="EMBL/GenBank/DDBJ databases">
        <authorList>
            <person name="Jaros S."/>
            <person name="Januszkiewicz K."/>
            <person name="Wedrychowicz H."/>
        </authorList>
    </citation>
    <scope>NUCLEOTIDE SEQUENCE [LARGE SCALE GENOMIC DNA]</scope>
</reference>
<dbReference type="STRING" id="796604.A0A2X0MP45"/>
<evidence type="ECO:0000256" key="4">
    <source>
        <dbReference type="ARBA" id="ARBA00023157"/>
    </source>
</evidence>
<dbReference type="Proteomes" id="UP000249464">
    <property type="component" value="Unassembled WGS sequence"/>
</dbReference>
<dbReference type="Pfam" id="PF05730">
    <property type="entry name" value="CFEM"/>
    <property type="match status" value="1"/>
</dbReference>
<comment type="subcellular location">
    <subcellularLocation>
        <location evidence="1">Secreted</location>
    </subcellularLocation>
</comment>
<evidence type="ECO:0000313" key="7">
    <source>
        <dbReference type="Proteomes" id="UP000249464"/>
    </source>
</evidence>
<evidence type="ECO:0000256" key="2">
    <source>
        <dbReference type="ARBA" id="ARBA00022525"/>
    </source>
</evidence>
<evidence type="ECO:0000256" key="3">
    <source>
        <dbReference type="ARBA" id="ARBA00022729"/>
    </source>
</evidence>
<protein>
    <submittedName>
        <fullName evidence="6">BQ5605_C021g09318 protein</fullName>
    </submittedName>
</protein>
<dbReference type="GO" id="GO:0005576">
    <property type="term" value="C:extracellular region"/>
    <property type="evidence" value="ECO:0007669"/>
    <property type="project" value="UniProtKB-SubCell"/>
</dbReference>
<evidence type="ECO:0000256" key="1">
    <source>
        <dbReference type="ARBA" id="ARBA00004613"/>
    </source>
</evidence>
<feature type="domain" description="CFEM" evidence="5">
    <location>
        <begin position="13"/>
        <end position="67"/>
    </location>
</feature>
<name>A0A2X0MP45_9BASI</name>
<dbReference type="AlphaFoldDB" id="A0A2X0MP45"/>
<proteinExistence type="predicted"/>
<evidence type="ECO:0000259" key="5">
    <source>
        <dbReference type="Pfam" id="PF05730"/>
    </source>
</evidence>
<keyword evidence="3" id="KW-0732">Signal</keyword>
<organism evidence="6 7">
    <name type="scientific">Microbotryum silenes-dioicae</name>
    <dbReference type="NCBI Taxonomy" id="796604"/>
    <lineage>
        <taxon>Eukaryota</taxon>
        <taxon>Fungi</taxon>
        <taxon>Dikarya</taxon>
        <taxon>Basidiomycota</taxon>
        <taxon>Pucciniomycotina</taxon>
        <taxon>Microbotryomycetes</taxon>
        <taxon>Microbotryales</taxon>
        <taxon>Microbotryaceae</taxon>
        <taxon>Microbotryum</taxon>
    </lineage>
</organism>
<dbReference type="InterPro" id="IPR008427">
    <property type="entry name" value="Extracellular_membr_CFEM_dom"/>
</dbReference>